<feature type="domain" description="Thiopeptide-type bacteriocin biosynthesis" evidence="3">
    <location>
        <begin position="5"/>
        <end position="295"/>
    </location>
</feature>
<evidence type="ECO:0000256" key="1">
    <source>
        <dbReference type="SAM" id="MobiDB-lite"/>
    </source>
</evidence>
<dbReference type="SUPFAM" id="SSF55469">
    <property type="entry name" value="FMN-dependent nitroreductase-like"/>
    <property type="match status" value="1"/>
</dbReference>
<dbReference type="EMBL" id="JADBDY010000001">
    <property type="protein sequence ID" value="MBE1455918.1"/>
    <property type="molecule type" value="Genomic_DNA"/>
</dbReference>
<reference evidence="4 5" key="1">
    <citation type="submission" date="2020-10" db="EMBL/GenBank/DDBJ databases">
        <title>Sequencing the genomes of 1000 actinobacteria strains.</title>
        <authorList>
            <person name="Klenk H.-P."/>
        </authorList>
    </citation>
    <scope>NUCLEOTIDE SEQUENCE [LARGE SCALE GENOMIC DNA]</scope>
    <source>
        <strain evidence="4 5">DSM 45157</strain>
    </source>
</reference>
<dbReference type="InterPro" id="IPR052544">
    <property type="entry name" value="Bacteriocin_Proc_Enz"/>
</dbReference>
<dbReference type="Proteomes" id="UP000598217">
    <property type="component" value="Unassembled WGS sequence"/>
</dbReference>
<keyword evidence="5" id="KW-1185">Reference proteome</keyword>
<dbReference type="CDD" id="cd02142">
    <property type="entry name" value="McbC_SagB-like_oxidoreductase"/>
    <property type="match status" value="1"/>
</dbReference>
<feature type="compositionally biased region" description="Gly residues" evidence="1">
    <location>
        <begin position="403"/>
        <end position="418"/>
    </location>
</feature>
<evidence type="ECO:0000313" key="5">
    <source>
        <dbReference type="Proteomes" id="UP000598217"/>
    </source>
</evidence>
<feature type="region of interest" description="Disordered" evidence="1">
    <location>
        <begin position="397"/>
        <end position="442"/>
    </location>
</feature>
<dbReference type="RefSeq" id="WP_191275690.1">
    <property type="nucleotide sequence ID" value="NZ_BMXJ01000009.1"/>
</dbReference>
<dbReference type="Gene3D" id="3.40.109.10">
    <property type="entry name" value="NADH Oxidase"/>
    <property type="match status" value="1"/>
</dbReference>
<dbReference type="NCBIfam" id="TIGR03605">
    <property type="entry name" value="antibiot_sagB"/>
    <property type="match status" value="1"/>
</dbReference>
<dbReference type="InterPro" id="IPR023809">
    <property type="entry name" value="Thiopep_bacteriocin_synth_dom"/>
</dbReference>
<evidence type="ECO:0000313" key="4">
    <source>
        <dbReference type="EMBL" id="MBE1455918.1"/>
    </source>
</evidence>
<evidence type="ECO:0000259" key="3">
    <source>
        <dbReference type="Pfam" id="PF14028"/>
    </source>
</evidence>
<feature type="compositionally biased region" description="Basic and acidic residues" evidence="1">
    <location>
        <begin position="419"/>
        <end position="429"/>
    </location>
</feature>
<sequence>MTRTWSAVYVYLHRSRTDIDSFLLEHLAPHAEELVAAGHAEDWFYLRYWDGGPHLRARFLNADAAAVAGFAERMRTLAERTSASALALDSEAYYADLPRADPERWYADGAVLEAVYEPETERYGGPRALEVCEDFFAVSTRIALAVLRSAPEPHQRQVVAADLTALAFGVLGFDDVEAVRQARGYYATWDYSAEVARGGSRARAEAERLFHSAPSRWLQRRPRVERLVAGEGSSTHHLWDRGLREAVGRLREIGAEEGLANGLDRIVWSLLHMTHNRLGLDIDDERRVAWLLSLCYPRWEPPGDYFEPGVGAPDRVYAEASKYLPDTIGGAHLPRPVPAEGVRPEAAGAPLVALPEPVPLTAPLGGALAERASWHGDYGSRLGLDELSALLGHGAGVSHSRAGGHGGEGPSGGAGGHGGDGEPRGDGRSGHRVPPRTHPSPGAAYATQVWVVARHVRGLEPGTYRYRAEEHRLLRADGPTAVDRLVELSPFLRAEADGHPGAVAGTVGALVLLVGDLGRLREGYGQRALRLLFQECGHVAQNLSLCAAALGLRSLVVSGFADDAANALLHLDGVDRTVLTLLPVGTDPAGHR</sequence>
<accession>A0ABR9HA81</accession>
<feature type="domain" description="Nitroreductase" evidence="2">
    <location>
        <begin position="438"/>
        <end position="585"/>
    </location>
</feature>
<dbReference type="NCBIfam" id="TIGR03891">
    <property type="entry name" value="thiopep_ocin"/>
    <property type="match status" value="1"/>
</dbReference>
<dbReference type="PANTHER" id="PTHR43745">
    <property type="entry name" value="NITROREDUCTASE MJ1384-RELATED"/>
    <property type="match status" value="1"/>
</dbReference>
<dbReference type="PANTHER" id="PTHR43745:SF2">
    <property type="entry name" value="NITROREDUCTASE MJ1384-RELATED"/>
    <property type="match status" value="1"/>
</dbReference>
<protein>
    <submittedName>
        <fullName evidence="4">Thiopeptide-type bacteriocin biosynthesis protein</fullName>
    </submittedName>
</protein>
<dbReference type="InterPro" id="IPR000415">
    <property type="entry name" value="Nitroreductase-like"/>
</dbReference>
<organism evidence="4 5">
    <name type="scientific">Nocardiopsis terrae</name>
    <dbReference type="NCBI Taxonomy" id="372655"/>
    <lineage>
        <taxon>Bacteria</taxon>
        <taxon>Bacillati</taxon>
        <taxon>Actinomycetota</taxon>
        <taxon>Actinomycetes</taxon>
        <taxon>Streptosporangiales</taxon>
        <taxon>Nocardiopsidaceae</taxon>
        <taxon>Nocardiopsis</taxon>
    </lineage>
</organism>
<dbReference type="Pfam" id="PF00881">
    <property type="entry name" value="Nitroreductase"/>
    <property type="match status" value="1"/>
</dbReference>
<comment type="caution">
    <text evidence="4">The sequence shown here is derived from an EMBL/GenBank/DDBJ whole genome shotgun (WGS) entry which is preliminary data.</text>
</comment>
<dbReference type="InterPro" id="IPR020051">
    <property type="entry name" value="SagB-type_dehydrogenase"/>
</dbReference>
<gene>
    <name evidence="4" type="ORF">H4W79_000132</name>
</gene>
<dbReference type="Pfam" id="PF14028">
    <property type="entry name" value="Lant_dehydr_C"/>
    <property type="match status" value="1"/>
</dbReference>
<proteinExistence type="predicted"/>
<name>A0ABR9HA81_9ACTN</name>
<dbReference type="InterPro" id="IPR029479">
    <property type="entry name" value="Nitroreductase"/>
</dbReference>
<evidence type="ECO:0000259" key="2">
    <source>
        <dbReference type="Pfam" id="PF00881"/>
    </source>
</evidence>